<comment type="cofactor">
    <cofactor evidence="2">
        <name>Mg(2+)</name>
        <dbReference type="ChEBI" id="CHEBI:18420"/>
    </cofactor>
</comment>
<dbReference type="HAMAP" id="MF_00052_B">
    <property type="entry name" value="RNase_HII_B"/>
    <property type="match status" value="1"/>
</dbReference>
<evidence type="ECO:0000256" key="2">
    <source>
        <dbReference type="ARBA" id="ARBA00001946"/>
    </source>
</evidence>
<dbReference type="GO" id="GO:0032299">
    <property type="term" value="C:ribonuclease H2 complex"/>
    <property type="evidence" value="ECO:0007669"/>
    <property type="project" value="TreeGrafter"/>
</dbReference>
<dbReference type="Proteomes" id="UP000233482">
    <property type="component" value="Unassembled WGS sequence"/>
</dbReference>
<dbReference type="GO" id="GO:0005737">
    <property type="term" value="C:cytoplasm"/>
    <property type="evidence" value="ECO:0007669"/>
    <property type="project" value="UniProtKB-SubCell"/>
</dbReference>
<dbReference type="Pfam" id="PF01351">
    <property type="entry name" value="RNase_HII"/>
    <property type="match status" value="1"/>
</dbReference>
<dbReference type="NCBIfam" id="NF000594">
    <property type="entry name" value="PRK00015.1-1"/>
    <property type="match status" value="1"/>
</dbReference>
<comment type="caution">
    <text evidence="18">The sequence shown here is derived from an EMBL/GenBank/DDBJ whole genome shotgun (WGS) entry which is preliminary data.</text>
</comment>
<protein>
    <recommendedName>
        <fullName evidence="7 14">Ribonuclease HII</fullName>
        <shortName evidence="14">RNase HII</shortName>
        <ecNumber evidence="6 14">3.1.26.4</ecNumber>
    </recommendedName>
</protein>
<evidence type="ECO:0000256" key="7">
    <source>
        <dbReference type="ARBA" id="ARBA00019179"/>
    </source>
</evidence>
<evidence type="ECO:0000313" key="18">
    <source>
        <dbReference type="EMBL" id="PKE26446.1"/>
    </source>
</evidence>
<dbReference type="GO" id="GO:0003723">
    <property type="term" value="F:RNA binding"/>
    <property type="evidence" value="ECO:0007669"/>
    <property type="project" value="UniProtKB-UniRule"/>
</dbReference>
<feature type="binding site" evidence="14 15">
    <location>
        <position position="166"/>
    </location>
    <ligand>
        <name>a divalent metal cation</name>
        <dbReference type="ChEBI" id="CHEBI:60240"/>
    </ligand>
</feature>
<evidence type="ECO:0000256" key="14">
    <source>
        <dbReference type="HAMAP-Rule" id="MF_00052"/>
    </source>
</evidence>
<evidence type="ECO:0000259" key="17">
    <source>
        <dbReference type="PROSITE" id="PS51975"/>
    </source>
</evidence>
<proteinExistence type="inferred from homology"/>
<dbReference type="FunFam" id="3.30.420.10:FF:000006">
    <property type="entry name" value="Ribonuclease HII"/>
    <property type="match status" value="1"/>
</dbReference>
<accession>A0A855GQ90</accession>
<dbReference type="SUPFAM" id="SSF53098">
    <property type="entry name" value="Ribonuclease H-like"/>
    <property type="match status" value="1"/>
</dbReference>
<dbReference type="InterPro" id="IPR001352">
    <property type="entry name" value="RNase_HII/HIII"/>
</dbReference>
<evidence type="ECO:0000256" key="3">
    <source>
        <dbReference type="ARBA" id="ARBA00004065"/>
    </source>
</evidence>
<evidence type="ECO:0000256" key="16">
    <source>
        <dbReference type="RuleBase" id="RU003515"/>
    </source>
</evidence>
<evidence type="ECO:0000313" key="19">
    <source>
        <dbReference type="Proteomes" id="UP000233482"/>
    </source>
</evidence>
<evidence type="ECO:0000256" key="11">
    <source>
        <dbReference type="ARBA" id="ARBA00022759"/>
    </source>
</evidence>
<comment type="subcellular location">
    <subcellularLocation>
        <location evidence="4 14">Cytoplasm</location>
    </subcellularLocation>
</comment>
<dbReference type="GO" id="GO:0043137">
    <property type="term" value="P:DNA replication, removal of RNA primer"/>
    <property type="evidence" value="ECO:0007669"/>
    <property type="project" value="TreeGrafter"/>
</dbReference>
<comment type="function">
    <text evidence="3 14 16">Endonuclease that specifically degrades the RNA of RNA-DNA hybrids.</text>
</comment>
<keyword evidence="13 14" id="KW-0464">Manganese</keyword>
<dbReference type="RefSeq" id="WP_101143649.1">
    <property type="nucleotide sequence ID" value="NZ_CP073801.1"/>
</dbReference>
<name>A0A855GQ90_9STAP</name>
<reference evidence="18 19" key="1">
    <citation type="submission" date="2017-12" db="EMBL/GenBank/DDBJ databases">
        <title>Genomics of Macrococcus caseolyticus.</title>
        <authorList>
            <person name="MacFadyen A.C."/>
            <person name="Paterson G.K."/>
        </authorList>
    </citation>
    <scope>NUCLEOTIDE SEQUENCE [LARGE SCALE GENOMIC DNA]</scope>
    <source>
        <strain evidence="18 19">5788_EF188</strain>
    </source>
</reference>
<feature type="domain" description="RNase H type-2" evidence="17">
    <location>
        <begin position="69"/>
        <end position="263"/>
    </location>
</feature>
<evidence type="ECO:0000256" key="4">
    <source>
        <dbReference type="ARBA" id="ARBA00004496"/>
    </source>
</evidence>
<evidence type="ECO:0000256" key="12">
    <source>
        <dbReference type="ARBA" id="ARBA00022801"/>
    </source>
</evidence>
<dbReference type="InterPro" id="IPR022898">
    <property type="entry name" value="RNase_HII"/>
</dbReference>
<dbReference type="EC" id="3.1.26.4" evidence="6 14"/>
<keyword evidence="9 14" id="KW-0540">Nuclease</keyword>
<organism evidence="18 19">
    <name type="scientific">Macrococcoides caseolyticum</name>
    <dbReference type="NCBI Taxonomy" id="69966"/>
    <lineage>
        <taxon>Bacteria</taxon>
        <taxon>Bacillati</taxon>
        <taxon>Bacillota</taxon>
        <taxon>Bacilli</taxon>
        <taxon>Bacillales</taxon>
        <taxon>Staphylococcaceae</taxon>
        <taxon>Macrococcoides</taxon>
    </lineage>
</organism>
<comment type="catalytic activity">
    <reaction evidence="1 14 15 16">
        <text>Endonucleolytic cleavage to 5'-phosphomonoester.</text>
        <dbReference type="EC" id="3.1.26.4"/>
    </reaction>
</comment>
<dbReference type="InterPro" id="IPR024567">
    <property type="entry name" value="RNase_HII/HIII_dom"/>
</dbReference>
<keyword evidence="12 14" id="KW-0378">Hydrolase</keyword>
<dbReference type="AlphaFoldDB" id="A0A855GQ90"/>
<gene>
    <name evidence="14" type="primary">rnhB</name>
    <name evidence="18" type="ORF">CW686_04860</name>
</gene>
<dbReference type="InterPro" id="IPR012337">
    <property type="entry name" value="RNaseH-like_sf"/>
</dbReference>
<evidence type="ECO:0000256" key="6">
    <source>
        <dbReference type="ARBA" id="ARBA00012180"/>
    </source>
</evidence>
<keyword evidence="8 14" id="KW-0963">Cytoplasm</keyword>
<dbReference type="GO" id="GO:0030145">
    <property type="term" value="F:manganese ion binding"/>
    <property type="evidence" value="ECO:0007669"/>
    <property type="project" value="UniProtKB-UniRule"/>
</dbReference>
<evidence type="ECO:0000256" key="15">
    <source>
        <dbReference type="PROSITE-ProRule" id="PRU01319"/>
    </source>
</evidence>
<dbReference type="GO" id="GO:0004523">
    <property type="term" value="F:RNA-DNA hybrid ribonuclease activity"/>
    <property type="evidence" value="ECO:0007669"/>
    <property type="project" value="UniProtKB-UniRule"/>
</dbReference>
<comment type="similarity">
    <text evidence="5 14 16">Belongs to the RNase HII family.</text>
</comment>
<feature type="binding site" evidence="14 15">
    <location>
        <position position="75"/>
    </location>
    <ligand>
        <name>a divalent metal cation</name>
        <dbReference type="ChEBI" id="CHEBI:60240"/>
    </ligand>
</feature>
<dbReference type="PROSITE" id="PS51975">
    <property type="entry name" value="RNASE_H_2"/>
    <property type="match status" value="1"/>
</dbReference>
<evidence type="ECO:0000256" key="5">
    <source>
        <dbReference type="ARBA" id="ARBA00007383"/>
    </source>
</evidence>
<dbReference type="InterPro" id="IPR036397">
    <property type="entry name" value="RNaseH_sf"/>
</dbReference>
<dbReference type="GO" id="GO:0006298">
    <property type="term" value="P:mismatch repair"/>
    <property type="evidence" value="ECO:0007669"/>
    <property type="project" value="TreeGrafter"/>
</dbReference>
<dbReference type="Gene3D" id="3.30.420.10">
    <property type="entry name" value="Ribonuclease H-like superfamily/Ribonuclease H"/>
    <property type="match status" value="1"/>
</dbReference>
<evidence type="ECO:0000256" key="13">
    <source>
        <dbReference type="ARBA" id="ARBA00023211"/>
    </source>
</evidence>
<evidence type="ECO:0000256" key="1">
    <source>
        <dbReference type="ARBA" id="ARBA00000077"/>
    </source>
</evidence>
<dbReference type="EMBL" id="PIXC01000008">
    <property type="protein sequence ID" value="PKE26446.1"/>
    <property type="molecule type" value="Genomic_DNA"/>
</dbReference>
<sequence>MKSNDYTIASLKEKVREMNQAELIDFFEEESRSGALKVKQARVKQIAQETQAIHEYEQMLEYERRYNGKVVCGIDEVGRGPLAGPVIACAVILNDGHHYIGLNDSKQLSKHKRASLYDVLTQSVTYAIGAASVEEIDKFNIYEATKLAMHRAIDKLPVKPDVLLIDAMKLNTGLIEESIIKGDAKSVSIAAASVIAKVYRDHLMEKIHEEFPYYDFNRNAGYGTKRHLDGLMQYGITEHHRKSFEPIKSMIKTEENAKTITKPS</sequence>
<evidence type="ECO:0000256" key="9">
    <source>
        <dbReference type="ARBA" id="ARBA00022722"/>
    </source>
</evidence>
<dbReference type="PANTHER" id="PTHR10954:SF18">
    <property type="entry name" value="RIBONUCLEASE HII"/>
    <property type="match status" value="1"/>
</dbReference>
<dbReference type="CDD" id="cd07182">
    <property type="entry name" value="RNase_HII_bacteria_HII_like"/>
    <property type="match status" value="1"/>
</dbReference>
<dbReference type="NCBIfam" id="NF000595">
    <property type="entry name" value="PRK00015.1-3"/>
    <property type="match status" value="1"/>
</dbReference>
<evidence type="ECO:0000256" key="10">
    <source>
        <dbReference type="ARBA" id="ARBA00022723"/>
    </source>
</evidence>
<dbReference type="PANTHER" id="PTHR10954">
    <property type="entry name" value="RIBONUCLEASE H2 SUBUNIT A"/>
    <property type="match status" value="1"/>
</dbReference>
<keyword evidence="10 14" id="KW-0479">Metal-binding</keyword>
<keyword evidence="11 14" id="KW-0255">Endonuclease</keyword>
<evidence type="ECO:0000256" key="8">
    <source>
        <dbReference type="ARBA" id="ARBA00022490"/>
    </source>
</evidence>
<comment type="cofactor">
    <cofactor evidence="14 15">
        <name>Mn(2+)</name>
        <dbReference type="ChEBI" id="CHEBI:29035"/>
    </cofactor>
    <cofactor evidence="14 15">
        <name>Mg(2+)</name>
        <dbReference type="ChEBI" id="CHEBI:18420"/>
    </cofactor>
    <text evidence="14 15">Manganese or magnesium. Binds 1 divalent metal ion per monomer in the absence of substrate. May bind a second metal ion after substrate binding.</text>
</comment>
<feature type="binding site" evidence="14 15">
    <location>
        <position position="76"/>
    </location>
    <ligand>
        <name>a divalent metal cation</name>
        <dbReference type="ChEBI" id="CHEBI:60240"/>
    </ligand>
</feature>